<dbReference type="PANTHER" id="PTHR45955:SF1">
    <property type="entry name" value="PHOSPHOACETYLGLUCOSAMINE MUTASE"/>
    <property type="match status" value="1"/>
</dbReference>
<feature type="domain" description="Alpha-D-phosphohexomutase C-terminal" evidence="19">
    <location>
        <begin position="493"/>
        <end position="524"/>
    </location>
</feature>
<dbReference type="FunFam" id="3.40.120.10:FF:000019">
    <property type="entry name" value="Phosphoacetylglucosamine mutase"/>
    <property type="match status" value="1"/>
</dbReference>
<dbReference type="OrthoDB" id="1928at2759"/>
<dbReference type="InterPro" id="IPR049023">
    <property type="entry name" value="AMG1_II"/>
</dbReference>
<dbReference type="Proteomes" id="UP000054359">
    <property type="component" value="Unassembled WGS sequence"/>
</dbReference>
<dbReference type="InterPro" id="IPR005843">
    <property type="entry name" value="A-D-PHexomutase_C"/>
</dbReference>
<dbReference type="UniPathway" id="UPA00113">
    <property type="reaction ID" value="UER00530"/>
</dbReference>
<keyword evidence="7 18" id="KW-0460">Magnesium</keyword>
<protein>
    <recommendedName>
        <fullName evidence="14">Phosphoacetylglucosamine mutase</fullName>
        <ecNumber evidence="4">5.4.2.3</ecNumber>
    </recommendedName>
    <alternativeName>
        <fullName evidence="12">Acetylglucosamine phosphomutase</fullName>
    </alternativeName>
    <alternativeName>
        <fullName evidence="11">N-acetylglucosamine-phosphate mutase</fullName>
    </alternativeName>
    <alternativeName>
        <fullName evidence="15">Phosphoglucomutase-3</fullName>
    </alternativeName>
</protein>
<dbReference type="InterPro" id="IPR005844">
    <property type="entry name" value="A-D-PHexomutase_a/b/a-I"/>
</dbReference>
<dbReference type="OMA" id="WEAYATK"/>
<feature type="binding site" evidence="18">
    <location>
        <position position="282"/>
    </location>
    <ligand>
        <name>Mg(2+)</name>
        <dbReference type="ChEBI" id="CHEBI:18420"/>
    </ligand>
</feature>
<evidence type="ECO:0000256" key="10">
    <source>
        <dbReference type="ARBA" id="ARBA00023277"/>
    </source>
</evidence>
<name>A0A087UK17_STEMI</name>
<evidence type="ECO:0000256" key="11">
    <source>
        <dbReference type="ARBA" id="ARBA00031926"/>
    </source>
</evidence>
<evidence type="ECO:0000256" key="14">
    <source>
        <dbReference type="ARBA" id="ARBA00070218"/>
    </source>
</evidence>
<feature type="domain" description="Phosphoacetylglucosamine mutase AMG1" evidence="22">
    <location>
        <begin position="183"/>
        <end position="287"/>
    </location>
</feature>
<dbReference type="PIRSF" id="PIRSF016408">
    <property type="entry name" value="PAGM"/>
    <property type="match status" value="1"/>
</dbReference>
<dbReference type="SUPFAM" id="SSF53738">
    <property type="entry name" value="Phosphoglucomutase, first 3 domains"/>
    <property type="match status" value="3"/>
</dbReference>
<evidence type="ECO:0000256" key="15">
    <source>
        <dbReference type="ARBA" id="ARBA00081059"/>
    </source>
</evidence>
<comment type="catalytic activity">
    <reaction evidence="1">
        <text>N-acetyl-alpha-D-glucosamine 1-phosphate = N-acetyl-D-glucosamine 6-phosphate</text>
        <dbReference type="Rhea" id="RHEA:23804"/>
        <dbReference type="ChEBI" id="CHEBI:57513"/>
        <dbReference type="ChEBI" id="CHEBI:57776"/>
        <dbReference type="EC" id="5.4.2.3"/>
    </reaction>
</comment>
<evidence type="ECO:0000256" key="12">
    <source>
        <dbReference type="ARBA" id="ARBA00032065"/>
    </source>
</evidence>
<evidence type="ECO:0000259" key="21">
    <source>
        <dbReference type="Pfam" id="PF21404"/>
    </source>
</evidence>
<evidence type="ECO:0000256" key="2">
    <source>
        <dbReference type="ARBA" id="ARBA00004865"/>
    </source>
</evidence>
<feature type="binding site" evidence="17">
    <location>
        <begin position="502"/>
        <end position="506"/>
    </location>
    <ligand>
        <name>substrate</name>
    </ligand>
</feature>
<dbReference type="CDD" id="cd03086">
    <property type="entry name" value="PGM3"/>
    <property type="match status" value="1"/>
</dbReference>
<dbReference type="Pfam" id="PF21404">
    <property type="entry name" value="AMG1_III"/>
    <property type="match status" value="1"/>
</dbReference>
<evidence type="ECO:0000256" key="6">
    <source>
        <dbReference type="ARBA" id="ARBA00022723"/>
    </source>
</evidence>
<dbReference type="STRING" id="407821.A0A087UK17"/>
<dbReference type="FunFam" id="3.30.310.50:FF:000003">
    <property type="entry name" value="Phosphoacetylglucosamine mutase"/>
    <property type="match status" value="1"/>
</dbReference>
<dbReference type="Gene3D" id="3.40.120.10">
    <property type="entry name" value="Alpha-D-Glucose-1,6-Bisphosphate, subunit A, domain 3"/>
    <property type="match status" value="3"/>
</dbReference>
<evidence type="ECO:0000256" key="4">
    <source>
        <dbReference type="ARBA" id="ARBA00012731"/>
    </source>
</evidence>
<dbReference type="Pfam" id="PF21405">
    <property type="entry name" value="AMG1_II"/>
    <property type="match status" value="1"/>
</dbReference>
<dbReference type="InterPro" id="IPR016066">
    <property type="entry name" value="A-D-PHexomutase_CS"/>
</dbReference>
<organism evidence="23 24">
    <name type="scientific">Stegodyphus mimosarum</name>
    <name type="common">African social velvet spider</name>
    <dbReference type="NCBI Taxonomy" id="407821"/>
    <lineage>
        <taxon>Eukaryota</taxon>
        <taxon>Metazoa</taxon>
        <taxon>Ecdysozoa</taxon>
        <taxon>Arthropoda</taxon>
        <taxon>Chelicerata</taxon>
        <taxon>Arachnida</taxon>
        <taxon>Araneae</taxon>
        <taxon>Araneomorphae</taxon>
        <taxon>Entelegynae</taxon>
        <taxon>Eresoidea</taxon>
        <taxon>Eresidae</taxon>
        <taxon>Stegodyphus</taxon>
    </lineage>
</organism>
<keyword evidence="5" id="KW-0597">Phosphoprotein</keyword>
<evidence type="ECO:0000256" key="7">
    <source>
        <dbReference type="ARBA" id="ARBA00022842"/>
    </source>
</evidence>
<evidence type="ECO:0000259" key="20">
    <source>
        <dbReference type="Pfam" id="PF02878"/>
    </source>
</evidence>
<evidence type="ECO:0000313" key="23">
    <source>
        <dbReference type="EMBL" id="KFM77706.1"/>
    </source>
</evidence>
<dbReference type="PANTHER" id="PTHR45955">
    <property type="entry name" value="PHOSPHOACETYLGLUCOSAMINE MUTASE"/>
    <property type="match status" value="1"/>
</dbReference>
<dbReference type="AlphaFoldDB" id="A0A087UK17"/>
<evidence type="ECO:0000256" key="17">
    <source>
        <dbReference type="PIRSR" id="PIRSR016408-2"/>
    </source>
</evidence>
<keyword evidence="9" id="KW-0413">Isomerase</keyword>
<feature type="binding site" evidence="17">
    <location>
        <begin position="374"/>
        <end position="376"/>
    </location>
    <ligand>
        <name>substrate</name>
    </ligand>
</feature>
<evidence type="ECO:0000313" key="24">
    <source>
        <dbReference type="Proteomes" id="UP000054359"/>
    </source>
</evidence>
<feature type="active site" description="Phosphoserine intermediate" evidence="16">
    <location>
        <position position="68"/>
    </location>
</feature>
<dbReference type="EC" id="5.4.2.3" evidence="4"/>
<dbReference type="Pfam" id="PF00408">
    <property type="entry name" value="PGM_PMM_IV"/>
    <property type="match status" value="1"/>
</dbReference>
<gene>
    <name evidence="23" type="ORF">X975_05034</name>
</gene>
<accession>A0A087UK17</accession>
<dbReference type="GO" id="GO:0000287">
    <property type="term" value="F:magnesium ion binding"/>
    <property type="evidence" value="ECO:0007669"/>
    <property type="project" value="InterPro"/>
</dbReference>
<feature type="binding site" description="via phosphate group" evidence="18">
    <location>
        <position position="68"/>
    </location>
    <ligand>
        <name>Mg(2+)</name>
        <dbReference type="ChEBI" id="CHEBI:18420"/>
    </ligand>
</feature>
<feature type="binding site" evidence="18">
    <location>
        <position position="284"/>
    </location>
    <ligand>
        <name>Mg(2+)</name>
        <dbReference type="ChEBI" id="CHEBI:18420"/>
    </ligand>
</feature>
<feature type="non-terminal residue" evidence="23">
    <location>
        <position position="526"/>
    </location>
</feature>
<comment type="cofactor">
    <cofactor evidence="18">
        <name>Mg(2+)</name>
        <dbReference type="ChEBI" id="CHEBI:18420"/>
    </cofactor>
    <text evidence="18">Binds 1 Mg(2+) ion per subunit.</text>
</comment>
<dbReference type="InterPro" id="IPR036900">
    <property type="entry name" value="A-D-PHexomutase_C_sf"/>
</dbReference>
<reference evidence="23 24" key="1">
    <citation type="submission" date="2013-11" db="EMBL/GenBank/DDBJ databases">
        <title>Genome sequencing of Stegodyphus mimosarum.</title>
        <authorList>
            <person name="Bechsgaard J."/>
        </authorList>
    </citation>
    <scope>NUCLEOTIDE SEQUENCE [LARGE SCALE GENOMIC DNA]</scope>
</reference>
<evidence type="ECO:0000256" key="16">
    <source>
        <dbReference type="PIRSR" id="PIRSR016408-1"/>
    </source>
</evidence>
<evidence type="ECO:0000259" key="22">
    <source>
        <dbReference type="Pfam" id="PF21405"/>
    </source>
</evidence>
<evidence type="ECO:0000256" key="3">
    <source>
        <dbReference type="ARBA" id="ARBA00010231"/>
    </source>
</evidence>
<keyword evidence="8" id="KW-0007">Acetylation</keyword>
<evidence type="ECO:0000256" key="5">
    <source>
        <dbReference type="ARBA" id="ARBA00022553"/>
    </source>
</evidence>
<comment type="pathway">
    <text evidence="2">Nucleotide-sugar biosynthesis; UDP-N-acetyl-alpha-D-glucosamine biosynthesis; N-acetyl-alpha-D-glucosamine 1-phosphate from alpha-D-glucosamine 6-phosphate (route I): step 2/2.</text>
</comment>
<sequence>MKPDFCQALNIGLKKYPRLSPKVLRYGTAGFREKAIELPHVMYRMGLLAVLKSKEEQGKTVGLMVTASHNPEEDNGIKLCGPSGEMINQEWEQFATLLVNSENAELDKSLQLIVEKTKLNYNISANVFLAKDTRSSGTKLLEAALDGVRVISGQAKDFGLLTTPQLHFVVVCQNNSLYGKPTVEGYYEKLSNAYNILLSSGKEKQSKRYDPELFVDGANGIGALKFKELLNYLNLLKVHVFNDGSKGVLNFKCGADYVKIEQKPPEGCSIIAGKRYASFDGDADRLVYFYKDIKGIFHLLDGDKIATLMGKYLKELVEQTGLNLAIRIIQTAYANGSSTQYIEKTLKIPVVFVPTGVKHLHHEAMKYDIGIYAEANGHGTVVFSDHAKSQLKNLSCSASASEMQKMVAQKLLNSIDLINETVGDAISNLLFVEAVLHDNDWTVEEWDSLYYDFPSRQLKVKVPDRQVIQTTDADRKCVAPKGLQEAIDDIISQYKNARSFVRPSGTEDIVRVHAEADTQEDADLVA</sequence>
<dbReference type="FunFam" id="3.40.120.10:FF:000015">
    <property type="entry name" value="Phosphoacetylglucosamine mutase"/>
    <property type="match status" value="1"/>
</dbReference>
<comment type="function">
    <text evidence="13">Catalyzes the conversion of GlcNAc-6-P into GlcNAc-1-P during the synthesis of uridine diphosphate/UDP-GlcNAc, a sugar nucleotide critical to multiple glycosylation pathways including protein N- and O-glycosylation.</text>
</comment>
<dbReference type="GO" id="GO:0006048">
    <property type="term" value="P:UDP-N-acetylglucosamine biosynthetic process"/>
    <property type="evidence" value="ECO:0007669"/>
    <property type="project" value="UniProtKB-UniPathway"/>
</dbReference>
<dbReference type="PROSITE" id="PS00710">
    <property type="entry name" value="PGM_PMM"/>
    <property type="match status" value="1"/>
</dbReference>
<evidence type="ECO:0000256" key="9">
    <source>
        <dbReference type="ARBA" id="ARBA00023235"/>
    </source>
</evidence>
<keyword evidence="6 18" id="KW-0479">Metal-binding</keyword>
<dbReference type="Pfam" id="PF02878">
    <property type="entry name" value="PGM_PMM_I"/>
    <property type="match status" value="1"/>
</dbReference>
<feature type="domain" description="Phosphoacetylglucosamine mutase AMG1" evidence="21">
    <location>
        <begin position="301"/>
        <end position="441"/>
    </location>
</feature>
<feature type="binding site" evidence="18">
    <location>
        <position position="280"/>
    </location>
    <ligand>
        <name>Mg(2+)</name>
        <dbReference type="ChEBI" id="CHEBI:18420"/>
    </ligand>
</feature>
<evidence type="ECO:0000256" key="18">
    <source>
        <dbReference type="PIRSR" id="PIRSR016408-3"/>
    </source>
</evidence>
<comment type="similarity">
    <text evidence="3">Belongs to the phosphohexose mutase family.</text>
</comment>
<dbReference type="InterPro" id="IPR049022">
    <property type="entry name" value="AMG1_III"/>
</dbReference>
<dbReference type="FunFam" id="3.40.120.10:FF:000013">
    <property type="entry name" value="Phosphoacetylglucosamine mutase"/>
    <property type="match status" value="1"/>
</dbReference>
<dbReference type="SUPFAM" id="SSF55957">
    <property type="entry name" value="Phosphoglucomutase, C-terminal domain"/>
    <property type="match status" value="1"/>
</dbReference>
<evidence type="ECO:0000256" key="1">
    <source>
        <dbReference type="ARBA" id="ARBA00000558"/>
    </source>
</evidence>
<evidence type="ECO:0000259" key="19">
    <source>
        <dbReference type="Pfam" id="PF00408"/>
    </source>
</evidence>
<dbReference type="InterPro" id="IPR016055">
    <property type="entry name" value="A-D-PHexomutase_a/b/a-I/II/III"/>
</dbReference>
<dbReference type="EMBL" id="KK120184">
    <property type="protein sequence ID" value="KFM77706.1"/>
    <property type="molecule type" value="Genomic_DNA"/>
</dbReference>
<dbReference type="GO" id="GO:0005975">
    <property type="term" value="P:carbohydrate metabolic process"/>
    <property type="evidence" value="ECO:0007669"/>
    <property type="project" value="InterPro"/>
</dbReference>
<keyword evidence="10" id="KW-0119">Carbohydrate metabolism</keyword>
<dbReference type="Gene3D" id="3.30.310.50">
    <property type="entry name" value="Alpha-D-phosphohexomutase, C-terminal domain"/>
    <property type="match status" value="1"/>
</dbReference>
<keyword evidence="24" id="KW-1185">Reference proteome</keyword>
<evidence type="ECO:0000256" key="13">
    <source>
        <dbReference type="ARBA" id="ARBA00060228"/>
    </source>
</evidence>
<evidence type="ECO:0000256" key="8">
    <source>
        <dbReference type="ARBA" id="ARBA00022990"/>
    </source>
</evidence>
<dbReference type="GO" id="GO:0004610">
    <property type="term" value="F:phosphoacetylglucosamine mutase activity"/>
    <property type="evidence" value="ECO:0007669"/>
    <property type="project" value="UniProtKB-EC"/>
</dbReference>
<dbReference type="InterPro" id="IPR016657">
    <property type="entry name" value="PAGM"/>
</dbReference>
<proteinExistence type="inferred from homology"/>
<feature type="binding site" evidence="17">
    <location>
        <position position="511"/>
    </location>
    <ligand>
        <name>substrate</name>
    </ligand>
</feature>
<feature type="domain" description="Alpha-D-phosphohexomutase alpha/beta/alpha" evidence="20">
    <location>
        <begin position="60"/>
        <end position="93"/>
    </location>
</feature>